<accession>A0A6A4IF52</accession>
<name>A0A6A4IF52_9AGAR</name>
<dbReference type="Proteomes" id="UP000799118">
    <property type="component" value="Unassembled WGS sequence"/>
</dbReference>
<sequence>MSTTCIFPNFRRDRLKIGVYCLKDAHLPSLLMDHLDALDTWIKGVQYICIEDLQLHGQ</sequence>
<proteinExistence type="predicted"/>
<keyword evidence="2" id="KW-1185">Reference proteome</keyword>
<dbReference type="AlphaFoldDB" id="A0A6A4IF52"/>
<evidence type="ECO:0000313" key="1">
    <source>
        <dbReference type="EMBL" id="KAE9408620.1"/>
    </source>
</evidence>
<organism evidence="1 2">
    <name type="scientific">Gymnopus androsaceus JB14</name>
    <dbReference type="NCBI Taxonomy" id="1447944"/>
    <lineage>
        <taxon>Eukaryota</taxon>
        <taxon>Fungi</taxon>
        <taxon>Dikarya</taxon>
        <taxon>Basidiomycota</taxon>
        <taxon>Agaricomycotina</taxon>
        <taxon>Agaricomycetes</taxon>
        <taxon>Agaricomycetidae</taxon>
        <taxon>Agaricales</taxon>
        <taxon>Marasmiineae</taxon>
        <taxon>Omphalotaceae</taxon>
        <taxon>Gymnopus</taxon>
    </lineage>
</organism>
<protein>
    <submittedName>
        <fullName evidence="1">Uncharacterized protein</fullName>
    </submittedName>
</protein>
<gene>
    <name evidence="1" type="ORF">BT96DRAFT_665786</name>
</gene>
<reference evidence="1" key="1">
    <citation type="journal article" date="2019" name="Environ. Microbiol.">
        <title>Fungal ecological strategies reflected in gene transcription - a case study of two litter decomposers.</title>
        <authorList>
            <person name="Barbi F."/>
            <person name="Kohler A."/>
            <person name="Barry K."/>
            <person name="Baskaran P."/>
            <person name="Daum C."/>
            <person name="Fauchery L."/>
            <person name="Ihrmark K."/>
            <person name="Kuo A."/>
            <person name="LaButti K."/>
            <person name="Lipzen A."/>
            <person name="Morin E."/>
            <person name="Grigoriev I.V."/>
            <person name="Henrissat B."/>
            <person name="Lindahl B."/>
            <person name="Martin F."/>
        </authorList>
    </citation>
    <scope>NUCLEOTIDE SEQUENCE</scope>
    <source>
        <strain evidence="1">JB14</strain>
    </source>
</reference>
<evidence type="ECO:0000313" key="2">
    <source>
        <dbReference type="Proteomes" id="UP000799118"/>
    </source>
</evidence>
<dbReference type="EMBL" id="ML769390">
    <property type="protein sequence ID" value="KAE9408620.1"/>
    <property type="molecule type" value="Genomic_DNA"/>
</dbReference>